<sequence length="362" mass="41494">MTIRAFYLPIFRPNVLDDGNHTKSNDNLRKEKKRLRKYSFLILILFFLLPANICLSAEIDEDKLRAERMTLFHKMEALTQVPWYIYAGIDQYERSIRRSQKDIPREKGAIAIHIPPEKWAGEVNPNPADSSAESISFFGGIGLDGNGDGKAVLTDDEDLLYTIGHFLQSYGTTIEDLRIGLWDYYHRDQAVRTIISNSAVYRTFETLKLERHAFPVPLQADYSYRSTWGDRRGWGGLRIHEGTDIFASYGVAVKSTSYGTVETKGWNRYGGWRIGIRDIQGNYHYYAHLNGFEKGIEKGSVLQPGQVIGYVGSSGYGPKGTAGKFPPHLHYGIYKDNGRTEWSYDPYPSLRLWERQERSRKK</sequence>
<name>A0A4U1MFX2_9BACL</name>
<gene>
    <name evidence="4" type="ORF">FBF83_15010</name>
</gene>
<dbReference type="InterPro" id="IPR050570">
    <property type="entry name" value="Cell_wall_metabolism_enzyme"/>
</dbReference>
<proteinExistence type="predicted"/>
<evidence type="ECO:0000256" key="2">
    <source>
        <dbReference type="SAM" id="Phobius"/>
    </source>
</evidence>
<organism evidence="4 5">
    <name type="scientific">Guptibacillus hwajinpoensis</name>
    <dbReference type="NCBI Taxonomy" id="208199"/>
    <lineage>
        <taxon>Bacteria</taxon>
        <taxon>Bacillati</taxon>
        <taxon>Bacillota</taxon>
        <taxon>Bacilli</taxon>
        <taxon>Bacillales</taxon>
        <taxon>Guptibacillaceae</taxon>
        <taxon>Guptibacillus</taxon>
    </lineage>
</organism>
<dbReference type="AlphaFoldDB" id="A0A4U1MFX2"/>
<dbReference type="SUPFAM" id="SSF51261">
    <property type="entry name" value="Duplicated hybrid motif"/>
    <property type="match status" value="1"/>
</dbReference>
<keyword evidence="1" id="KW-0732">Signal</keyword>
<dbReference type="Gene3D" id="2.70.70.10">
    <property type="entry name" value="Glucose Permease (Domain IIA)"/>
    <property type="match status" value="1"/>
</dbReference>
<dbReference type="Proteomes" id="UP000310541">
    <property type="component" value="Unassembled WGS sequence"/>
</dbReference>
<dbReference type="CDD" id="cd12797">
    <property type="entry name" value="M23_peptidase"/>
    <property type="match status" value="1"/>
</dbReference>
<protein>
    <submittedName>
        <fullName evidence="4">Peptidase M23</fullName>
    </submittedName>
</protein>
<keyword evidence="2" id="KW-0812">Transmembrane</keyword>
<evidence type="ECO:0000313" key="5">
    <source>
        <dbReference type="Proteomes" id="UP000310541"/>
    </source>
</evidence>
<dbReference type="InterPro" id="IPR011055">
    <property type="entry name" value="Dup_hybrid_motif"/>
</dbReference>
<dbReference type="PANTHER" id="PTHR21666:SF289">
    <property type="entry name" value="L-ALA--D-GLU ENDOPEPTIDASE"/>
    <property type="match status" value="1"/>
</dbReference>
<accession>A0A4U1MFX2</accession>
<dbReference type="GO" id="GO:0004222">
    <property type="term" value="F:metalloendopeptidase activity"/>
    <property type="evidence" value="ECO:0007669"/>
    <property type="project" value="TreeGrafter"/>
</dbReference>
<keyword evidence="2" id="KW-0472">Membrane</keyword>
<dbReference type="OrthoDB" id="9810477at2"/>
<dbReference type="InterPro" id="IPR016047">
    <property type="entry name" value="M23ase_b-sheet_dom"/>
</dbReference>
<feature type="transmembrane region" description="Helical" evidence="2">
    <location>
        <begin position="38"/>
        <end position="59"/>
    </location>
</feature>
<reference evidence="4 5" key="1">
    <citation type="submission" date="2019-04" db="EMBL/GenBank/DDBJ databases">
        <title>Genome sequence of Bacillus hwajinpoensis strain Y2.</title>
        <authorList>
            <person name="Fair J.L."/>
            <person name="Maclea K.S."/>
        </authorList>
    </citation>
    <scope>NUCLEOTIDE SEQUENCE [LARGE SCALE GENOMIC DNA]</scope>
    <source>
        <strain evidence="4 5">Y2</strain>
    </source>
</reference>
<dbReference type="Pfam" id="PF01551">
    <property type="entry name" value="Peptidase_M23"/>
    <property type="match status" value="1"/>
</dbReference>
<dbReference type="EMBL" id="SWFM01000004">
    <property type="protein sequence ID" value="TKD69305.1"/>
    <property type="molecule type" value="Genomic_DNA"/>
</dbReference>
<evidence type="ECO:0000313" key="4">
    <source>
        <dbReference type="EMBL" id="TKD69305.1"/>
    </source>
</evidence>
<comment type="caution">
    <text evidence="4">The sequence shown here is derived from an EMBL/GenBank/DDBJ whole genome shotgun (WGS) entry which is preliminary data.</text>
</comment>
<evidence type="ECO:0000256" key="1">
    <source>
        <dbReference type="ARBA" id="ARBA00022729"/>
    </source>
</evidence>
<feature type="domain" description="M23ase beta-sheet core" evidence="3">
    <location>
        <begin position="239"/>
        <end position="337"/>
    </location>
</feature>
<dbReference type="PANTHER" id="PTHR21666">
    <property type="entry name" value="PEPTIDASE-RELATED"/>
    <property type="match status" value="1"/>
</dbReference>
<keyword evidence="2" id="KW-1133">Transmembrane helix</keyword>
<evidence type="ECO:0000259" key="3">
    <source>
        <dbReference type="Pfam" id="PF01551"/>
    </source>
</evidence>